<evidence type="ECO:0000313" key="1">
    <source>
        <dbReference type="EMBL" id="EOZ95113.1"/>
    </source>
</evidence>
<reference evidence="1 2" key="1">
    <citation type="journal article" date="2013" name="Genome Announc.">
        <title>Draft Genome Sequence of Indibacter alkaliphilus Strain LW1T, Isolated from Lonar Lake, a Haloalkaline Lake in the Buldana District of Maharashtra, India.</title>
        <authorList>
            <person name="Singh A."/>
            <person name="Kumar Jangir P."/>
            <person name="Sharma R."/>
            <person name="Singh A."/>
            <person name="Kumar Pinnaka A."/>
            <person name="Shivaji S."/>
        </authorList>
    </citation>
    <scope>NUCLEOTIDE SEQUENCE [LARGE SCALE GENOMIC DNA]</scope>
    <source>
        <strain evidence="2">CCUG 57479 / KCTC 22604 / LW1</strain>
    </source>
</reference>
<protein>
    <submittedName>
        <fullName evidence="1">Uncharacterized protein</fullName>
    </submittedName>
</protein>
<keyword evidence="2" id="KW-1185">Reference proteome</keyword>
<dbReference type="AlphaFoldDB" id="S2DZA2"/>
<dbReference type="STRING" id="1189612.A33Q_3318"/>
<dbReference type="Proteomes" id="UP000006073">
    <property type="component" value="Unassembled WGS sequence"/>
</dbReference>
<sequence length="55" mass="6375">MVSGKSPELFQKFLFNYFIIKILDINFPLNNVLLLDFDGPQLRNLGHFEAISFLS</sequence>
<gene>
    <name evidence="1" type="ORF">A33Q_3318</name>
</gene>
<dbReference type="EMBL" id="ALWO02000040">
    <property type="protein sequence ID" value="EOZ95113.1"/>
    <property type="molecule type" value="Genomic_DNA"/>
</dbReference>
<accession>S2DZA2</accession>
<evidence type="ECO:0000313" key="2">
    <source>
        <dbReference type="Proteomes" id="UP000006073"/>
    </source>
</evidence>
<organism evidence="1 2">
    <name type="scientific">Indibacter alkaliphilus (strain CCUG 57479 / KCTC 22604 / LW1)</name>
    <dbReference type="NCBI Taxonomy" id="1189612"/>
    <lineage>
        <taxon>Bacteria</taxon>
        <taxon>Pseudomonadati</taxon>
        <taxon>Bacteroidota</taxon>
        <taxon>Cytophagia</taxon>
        <taxon>Cytophagales</taxon>
        <taxon>Cyclobacteriaceae</taxon>
    </lineage>
</organism>
<comment type="caution">
    <text evidence="1">The sequence shown here is derived from an EMBL/GenBank/DDBJ whole genome shotgun (WGS) entry which is preliminary data.</text>
</comment>
<name>S2DZA2_INDAL</name>
<proteinExistence type="predicted"/>